<keyword evidence="1" id="KW-0195">Cyclin</keyword>
<name>A0ABN7RYC3_OIKDI</name>
<feature type="domain" description="Cyclin-like" evidence="3">
    <location>
        <begin position="1"/>
        <end position="89"/>
    </location>
</feature>
<evidence type="ECO:0000313" key="5">
    <source>
        <dbReference type="Proteomes" id="UP001158576"/>
    </source>
</evidence>
<evidence type="ECO:0000313" key="4">
    <source>
        <dbReference type="EMBL" id="CAG5085656.1"/>
    </source>
</evidence>
<dbReference type="InterPro" id="IPR036915">
    <property type="entry name" value="Cyclin-like_sf"/>
</dbReference>
<feature type="compositionally biased region" description="Basic residues" evidence="2">
    <location>
        <begin position="203"/>
        <end position="218"/>
    </location>
</feature>
<dbReference type="CDD" id="cd20533">
    <property type="entry name" value="CYCLIN_CCNL_rpt2"/>
    <property type="match status" value="1"/>
</dbReference>
<dbReference type="Gene3D" id="1.10.472.10">
    <property type="entry name" value="Cyclin-like"/>
    <property type="match status" value="1"/>
</dbReference>
<evidence type="ECO:0000256" key="2">
    <source>
        <dbReference type="SAM" id="MobiDB-lite"/>
    </source>
</evidence>
<dbReference type="SUPFAM" id="SSF47954">
    <property type="entry name" value="Cyclin-like"/>
    <property type="match status" value="1"/>
</dbReference>
<dbReference type="InterPro" id="IPR013763">
    <property type="entry name" value="Cyclin-like_dom"/>
</dbReference>
<proteinExistence type="predicted"/>
<feature type="compositionally biased region" description="Basic and acidic residues" evidence="2">
    <location>
        <begin position="219"/>
        <end position="236"/>
    </location>
</feature>
<accession>A0ABN7RYC3</accession>
<dbReference type="PIRSF" id="PIRSF036580">
    <property type="entry name" value="Cyclin_L"/>
    <property type="match status" value="1"/>
</dbReference>
<gene>
    <name evidence="4" type="ORF">OKIOD_LOCUS2515</name>
</gene>
<feature type="compositionally biased region" description="Polar residues" evidence="2">
    <location>
        <begin position="120"/>
        <end position="151"/>
    </location>
</feature>
<feature type="region of interest" description="Disordered" evidence="2">
    <location>
        <begin position="119"/>
        <end position="236"/>
    </location>
</feature>
<feature type="compositionally biased region" description="Basic residues" evidence="2">
    <location>
        <begin position="152"/>
        <end position="174"/>
    </location>
</feature>
<dbReference type="Proteomes" id="UP001158576">
    <property type="component" value="Chromosome PAR"/>
</dbReference>
<feature type="compositionally biased region" description="Basic and acidic residues" evidence="2">
    <location>
        <begin position="175"/>
        <end position="202"/>
    </location>
</feature>
<keyword evidence="5" id="KW-1185">Reference proteome</keyword>
<evidence type="ECO:0000259" key="3">
    <source>
        <dbReference type="SMART" id="SM00385"/>
    </source>
</evidence>
<sequence>MYLNMIYKTERNKENLVQTAWNYMNDSFRTTLFCEYQPEVIACACIFLAARMLKIPLPGSDEETEPKQWYELYDAKTEDVEAIAIRILQLYTNPTRSFDELMEKVKQLQEIKKKQLKKLNASSQDLDSPLASGQNSPAADSPNIEQAVTKNSPKRKRTRTRSRSRDSRHRHEKKDRRDRDRKKSRDASDRDRERRRDRDRRRSKDRKRRSRSRTRSKSNSRDKERRRERRSDRERK</sequence>
<reference evidence="4 5" key="1">
    <citation type="submission" date="2021-04" db="EMBL/GenBank/DDBJ databases">
        <authorList>
            <person name="Bliznina A."/>
        </authorList>
    </citation>
    <scope>NUCLEOTIDE SEQUENCE [LARGE SCALE GENOMIC DNA]</scope>
</reference>
<dbReference type="SMART" id="SM00385">
    <property type="entry name" value="CYCLIN"/>
    <property type="match status" value="1"/>
</dbReference>
<organism evidence="4 5">
    <name type="scientific">Oikopleura dioica</name>
    <name type="common">Tunicate</name>
    <dbReference type="NCBI Taxonomy" id="34765"/>
    <lineage>
        <taxon>Eukaryota</taxon>
        <taxon>Metazoa</taxon>
        <taxon>Chordata</taxon>
        <taxon>Tunicata</taxon>
        <taxon>Appendicularia</taxon>
        <taxon>Copelata</taxon>
        <taxon>Oikopleuridae</taxon>
        <taxon>Oikopleura</taxon>
    </lineage>
</organism>
<evidence type="ECO:0000256" key="1">
    <source>
        <dbReference type="ARBA" id="ARBA00023127"/>
    </source>
</evidence>
<protein>
    <submittedName>
        <fullName evidence="4">Oidioi.mRNA.OKI2018_I69.PAR.g10957.t1.cds</fullName>
    </submittedName>
</protein>
<dbReference type="InterPro" id="IPR043198">
    <property type="entry name" value="Cyclin/Ssn8"/>
</dbReference>
<dbReference type="EMBL" id="OU015568">
    <property type="protein sequence ID" value="CAG5085656.1"/>
    <property type="molecule type" value="Genomic_DNA"/>
</dbReference>
<dbReference type="PANTHER" id="PTHR10026">
    <property type="entry name" value="CYCLIN"/>
    <property type="match status" value="1"/>
</dbReference>
<dbReference type="Pfam" id="PF21797">
    <property type="entry name" value="CycT2-like_C"/>
    <property type="match status" value="1"/>
</dbReference>